<protein>
    <submittedName>
        <fullName evidence="13">CD109 antigen</fullName>
    </submittedName>
</protein>
<dbReference type="SMART" id="SM01359">
    <property type="entry name" value="A2M_N_2"/>
    <property type="match status" value="1"/>
</dbReference>
<feature type="domain" description="Alpha-2-macroglobulin bait region" evidence="9">
    <location>
        <begin position="483"/>
        <end position="613"/>
    </location>
</feature>
<dbReference type="InterPro" id="IPR036595">
    <property type="entry name" value="A-macroglobulin_rcpt-bd_sf"/>
</dbReference>
<dbReference type="GO" id="GO:0005615">
    <property type="term" value="C:extracellular space"/>
    <property type="evidence" value="ECO:0007669"/>
    <property type="project" value="InterPro"/>
</dbReference>
<evidence type="ECO:0000313" key="13">
    <source>
        <dbReference type="RefSeq" id="XP_017311017.1"/>
    </source>
</evidence>
<dbReference type="OrthoDB" id="9998011at2759"/>
<dbReference type="InterPro" id="IPR009048">
    <property type="entry name" value="A-macroglobulin_rcpt-bd"/>
</dbReference>
<accession>A0A2D0PYA5</accession>
<evidence type="ECO:0000259" key="10">
    <source>
        <dbReference type="SMART" id="SM01360"/>
    </source>
</evidence>
<dbReference type="Gene3D" id="2.60.120.1540">
    <property type="match status" value="1"/>
</dbReference>
<dbReference type="Gene3D" id="6.20.50.160">
    <property type="match status" value="1"/>
</dbReference>
<reference evidence="13" key="2">
    <citation type="submission" date="2025-08" db="UniProtKB">
        <authorList>
            <consortium name="RefSeq"/>
        </authorList>
    </citation>
    <scope>IDENTIFICATION</scope>
    <source>
        <tissue evidence="13">Blood</tissue>
    </source>
</reference>
<dbReference type="FunFam" id="2.60.40.1930:FF:000001">
    <property type="entry name" value="CD109 isoform 3"/>
    <property type="match status" value="1"/>
</dbReference>
<keyword evidence="6" id="KW-1015">Disulfide bond</keyword>
<keyword evidence="7" id="KW-0325">Glycoprotein</keyword>
<dbReference type="KEGG" id="ipu:108257618"/>
<evidence type="ECO:0000313" key="12">
    <source>
        <dbReference type="Proteomes" id="UP000221080"/>
    </source>
</evidence>
<evidence type="ECO:0000256" key="2">
    <source>
        <dbReference type="ARBA" id="ARBA00022690"/>
    </source>
</evidence>
<evidence type="ECO:0000259" key="9">
    <source>
        <dbReference type="SMART" id="SM01359"/>
    </source>
</evidence>
<evidence type="ECO:0000256" key="4">
    <source>
        <dbReference type="ARBA" id="ARBA00022900"/>
    </source>
</evidence>
<dbReference type="SMART" id="SM01419">
    <property type="entry name" value="Thiol-ester_cl"/>
    <property type="match status" value="1"/>
</dbReference>
<dbReference type="SMART" id="SM01361">
    <property type="entry name" value="A2M_recep"/>
    <property type="match status" value="1"/>
</dbReference>
<dbReference type="SUPFAM" id="SSF49410">
    <property type="entry name" value="Alpha-macroglobulin receptor domain"/>
    <property type="match status" value="1"/>
</dbReference>
<dbReference type="Proteomes" id="UP000221080">
    <property type="component" value="Chromosome 25"/>
</dbReference>
<dbReference type="Pfam" id="PF07678">
    <property type="entry name" value="TED_complement"/>
    <property type="match status" value="1"/>
</dbReference>
<keyword evidence="5" id="KW-0882">Thioester bond</keyword>
<sequence>MEQLRIFIMIGFFTVFDGAQNPGSPAPLQSPSYLISVSRVVHFGVPTTISITILTKSSVLVISEIIQRNDSLGRAQSTIQGGSTKLQVLPPIPEKNSSYWYPYKLIVNGYIEQTLVFSNSTVLQYSPRSVSILLQTDKPKYKPGQAVKIRALVLTPDGKPYNKQIDIIIMDPRENLIHQWLAVDTSLGETAEEFQLSQNPPLGTWKIIATVNEVSQEKVFTVSHYVLPKFEVLLDVPDVLYYEENLTYTVTAEYLYGKPVAGKMSVVYVHDFHGIATSYEDWKMIDGKAELSFDVPSLYKSVEYIYSEEFDTSDYVDINVQVTELLTGVTYNSSVRVSVAMYRYNLEFQQYPSTIKPSLNFSAQLKLSTYNSHLLTAEDRSQSVTLTVSQQPLSPWMFGWGKAANSQTQNSSYLEFTPSSFLHPNGNNSVKILHLPVPADGVIPFQVELSENVAMLTIEARYEDIHKRLELYRRYSSPSRSYIQLRSTGSPQIGQSLYMTVDSNFPLTEFHYMVISRGQVVVAGTLASSYFSLSPDASWVPLAKVLVYCIRPDGEIINDVLDVSFTKILRNNVFVSWAKEQAEPAENVSLSISVAEPRSLVGILVVDKASQDSERSNDFTEKRVMEELTTYTMDETLMHGMEISNPYTVFMVSGITVLTDASLNAENSYTRPDFREGFPMPLTSEQVDPEPRQRRNFPETWLWLDTTMGESTTAAFTFTVPDSMTSWVATAFVISENLGLGLSPPAELRVSKDFFVLLNIPPYLVRGELLLLEVSLFNYMDLDLEVLVTVNESSMFEFVTSAGDESLLAATRHVSVSRQKSTMVSFAITATQLGQMPISVKAMSLYTSDSVSQTILVKPEGSEQSFTHTLFLEFDPMKTSLSREVEFHFPSAAVPGSLRAQVTAVGDILGPSISGLDSLIQMPYGCGEQNMIHFAPNVYVLQYLSSLGHTDEETRTKALSYMTQGYERELSYQRMDGSFSAFGDSDPSGSTWLSAFVLRCFLQARQFIFIDTVILLRTTNWLRAQQRADGSFAEPGRVIHTELQGGLDSPVSLTAYVLLALLEDVEYKHIYGSEVSDAMSYLTSKLSQGISSNYSLCLVTYALSLAKSPSADTALTELMNRAQMHDGVPMWSTGGSDVSESWQPRSADIEMASYALLSLYMLGRVEPALTLMKWLSQQRNHLGGYGSTQDTVIALQALSAFASLSSTEQINLNITVTTQTASVAKFIIDRTNYLLYQSQEIEAEKDLQLQVSAVGRGFALFQLTTFYNVETQTLSRRRRADTCEAFDLYIQVMDYDMYSVNIHICFRLCENQDLNQTGMAILDIGLLTGFSLAQRGIPINELVRRVETSPGNVILYLDSVTKAETCIEVPTTLEFKVTGVHDAVVTIYDYYEPRRRAVETYTSETRRDMSFCSFCGEDCSQCEDLVISVFDATISSHYHQGLVQSLALLLLITFSRCF</sequence>
<dbReference type="InterPro" id="IPR001599">
    <property type="entry name" value="Macroglobln_a2"/>
</dbReference>
<dbReference type="Pfam" id="PF01835">
    <property type="entry name" value="MG2"/>
    <property type="match status" value="1"/>
</dbReference>
<feature type="domain" description="Alpha-macroglobulin receptor-binding" evidence="11">
    <location>
        <begin position="1317"/>
        <end position="1401"/>
    </location>
</feature>
<reference evidence="12" key="1">
    <citation type="journal article" date="2016" name="Nat. Commun.">
        <title>The channel catfish genome sequence provides insights into the evolution of scale formation in teleosts.</title>
        <authorList>
            <person name="Liu Z."/>
            <person name="Liu S."/>
            <person name="Yao J."/>
            <person name="Bao L."/>
            <person name="Zhang J."/>
            <person name="Li Y."/>
            <person name="Jiang C."/>
            <person name="Sun L."/>
            <person name="Wang R."/>
            <person name="Zhang Y."/>
            <person name="Zhou T."/>
            <person name="Zeng Q."/>
            <person name="Fu Q."/>
            <person name="Gao S."/>
            <person name="Li N."/>
            <person name="Koren S."/>
            <person name="Jiang Y."/>
            <person name="Zimin A."/>
            <person name="Xu P."/>
            <person name="Phillippy A.M."/>
            <person name="Geng X."/>
            <person name="Song L."/>
            <person name="Sun F."/>
            <person name="Li C."/>
            <person name="Wang X."/>
            <person name="Chen A."/>
            <person name="Jin Y."/>
            <person name="Yuan Z."/>
            <person name="Yang Y."/>
            <person name="Tan S."/>
            <person name="Peatman E."/>
            <person name="Lu J."/>
            <person name="Qin Z."/>
            <person name="Dunham R."/>
            <person name="Li Z."/>
            <person name="Sonstegard T."/>
            <person name="Feng J."/>
            <person name="Danzmann R.G."/>
            <person name="Schroeder S."/>
            <person name="Scheffler B."/>
            <person name="Duke M.V."/>
            <person name="Ballard L."/>
            <person name="Kucuktas H."/>
            <person name="Kaltenboeck L."/>
            <person name="Liu H."/>
            <person name="Armbruster J."/>
            <person name="Xie Y."/>
            <person name="Kirby M.L."/>
            <person name="Tian Y."/>
            <person name="Flanagan M.E."/>
            <person name="Mu W."/>
            <person name="Waldbieser G.C."/>
        </authorList>
    </citation>
    <scope>NUCLEOTIDE SEQUENCE [LARGE SCALE GENOMIC DNA]</scope>
    <source>
        <strain evidence="12">SDA103</strain>
    </source>
</reference>
<dbReference type="InterPro" id="IPR013783">
    <property type="entry name" value="Ig-like_fold"/>
</dbReference>
<dbReference type="RefSeq" id="XP_017311017.1">
    <property type="nucleotide sequence ID" value="XM_017455528.3"/>
</dbReference>
<dbReference type="InterPro" id="IPR047565">
    <property type="entry name" value="Alpha-macroglob_thiol-ester_cl"/>
</dbReference>
<dbReference type="OMA" id="FMNSFTV"/>
<dbReference type="InterPro" id="IPR050473">
    <property type="entry name" value="A2M/Complement_sys"/>
</dbReference>
<dbReference type="FunFam" id="1.50.10.20:FF:000001">
    <property type="entry name" value="CD109 isoform 1"/>
    <property type="match status" value="1"/>
</dbReference>
<dbReference type="GO" id="GO:0004867">
    <property type="term" value="F:serine-type endopeptidase inhibitor activity"/>
    <property type="evidence" value="ECO:0007669"/>
    <property type="project" value="UniProtKB-KW"/>
</dbReference>
<evidence type="ECO:0000256" key="8">
    <source>
        <dbReference type="SAM" id="SignalP"/>
    </source>
</evidence>
<dbReference type="InterPro" id="IPR041555">
    <property type="entry name" value="MG3"/>
</dbReference>
<keyword evidence="12" id="KW-1185">Reference proteome</keyword>
<dbReference type="SMART" id="SM01360">
    <property type="entry name" value="A2M"/>
    <property type="match status" value="1"/>
</dbReference>
<feature type="signal peptide" evidence="8">
    <location>
        <begin position="1"/>
        <end position="18"/>
    </location>
</feature>
<dbReference type="Gene3D" id="2.60.40.1930">
    <property type="match status" value="3"/>
</dbReference>
<comment type="similarity">
    <text evidence="1">Belongs to the protease inhibitor I39 (alpha-2-macroglobulin) family.</text>
</comment>
<evidence type="ECO:0000256" key="6">
    <source>
        <dbReference type="ARBA" id="ARBA00023157"/>
    </source>
</evidence>
<dbReference type="CDD" id="cd02897">
    <property type="entry name" value="A2M_2"/>
    <property type="match status" value="1"/>
</dbReference>
<dbReference type="InterPro" id="IPR041813">
    <property type="entry name" value="A2M_TED"/>
</dbReference>
<evidence type="ECO:0000256" key="3">
    <source>
        <dbReference type="ARBA" id="ARBA00022729"/>
    </source>
</evidence>
<dbReference type="InterPro" id="IPR011626">
    <property type="entry name" value="Alpha-macroglobulin_TED"/>
</dbReference>
<keyword evidence="3 8" id="KW-0732">Signal</keyword>
<dbReference type="Gene3D" id="2.60.40.690">
    <property type="entry name" value="Alpha-macroglobulin, receptor-binding domain"/>
    <property type="match status" value="1"/>
</dbReference>
<dbReference type="STRING" id="7998.ENSIPUP00000009925"/>
<dbReference type="InterPro" id="IPR002890">
    <property type="entry name" value="MG2"/>
</dbReference>
<keyword evidence="4" id="KW-0722">Serine protease inhibitor</keyword>
<dbReference type="InterPro" id="IPR011625">
    <property type="entry name" value="A2M_N_BRD"/>
</dbReference>
<dbReference type="Pfam" id="PF07703">
    <property type="entry name" value="A2M_BRD"/>
    <property type="match status" value="1"/>
</dbReference>
<organism evidence="12 13">
    <name type="scientific">Ictalurus punctatus</name>
    <name type="common">Channel catfish</name>
    <name type="synonym">Silurus punctatus</name>
    <dbReference type="NCBI Taxonomy" id="7998"/>
    <lineage>
        <taxon>Eukaryota</taxon>
        <taxon>Metazoa</taxon>
        <taxon>Chordata</taxon>
        <taxon>Craniata</taxon>
        <taxon>Vertebrata</taxon>
        <taxon>Euteleostomi</taxon>
        <taxon>Actinopterygii</taxon>
        <taxon>Neopterygii</taxon>
        <taxon>Teleostei</taxon>
        <taxon>Ostariophysi</taxon>
        <taxon>Siluriformes</taxon>
        <taxon>Ictaluridae</taxon>
        <taxon>Ictalurus</taxon>
    </lineage>
</organism>
<dbReference type="Gene3D" id="2.60.40.10">
    <property type="entry name" value="Immunoglobulins"/>
    <property type="match status" value="2"/>
</dbReference>
<feature type="chain" id="PRO_5012180843" evidence="8">
    <location>
        <begin position="19"/>
        <end position="1458"/>
    </location>
</feature>
<gene>
    <name evidence="13" type="primary">cd109</name>
</gene>
<evidence type="ECO:0000259" key="11">
    <source>
        <dbReference type="SMART" id="SM01361"/>
    </source>
</evidence>
<dbReference type="Gene3D" id="2.60.40.1940">
    <property type="match status" value="1"/>
</dbReference>
<dbReference type="InterPro" id="IPR008930">
    <property type="entry name" value="Terpenoid_cyclase/PrenylTrfase"/>
</dbReference>
<dbReference type="PROSITE" id="PS00477">
    <property type="entry name" value="ALPHA_2_MACROGLOBULIN"/>
    <property type="match status" value="1"/>
</dbReference>
<evidence type="ECO:0000256" key="1">
    <source>
        <dbReference type="ARBA" id="ARBA00010952"/>
    </source>
</evidence>
<dbReference type="SUPFAM" id="SSF48239">
    <property type="entry name" value="Terpenoid cyclases/Protein prenyltransferases"/>
    <property type="match status" value="1"/>
</dbReference>
<dbReference type="Pfam" id="PF07677">
    <property type="entry name" value="A2M_recep"/>
    <property type="match status" value="1"/>
</dbReference>
<dbReference type="PANTHER" id="PTHR11412">
    <property type="entry name" value="MACROGLOBULIN / COMPLEMENT"/>
    <property type="match status" value="1"/>
</dbReference>
<dbReference type="GeneID" id="108257618"/>
<proteinExistence type="inferred from homology"/>
<dbReference type="Pfam" id="PF17791">
    <property type="entry name" value="MG3"/>
    <property type="match status" value="1"/>
</dbReference>
<dbReference type="Gene3D" id="1.50.10.20">
    <property type="match status" value="1"/>
</dbReference>
<name>A0A2D0PYA5_ICTPU</name>
<dbReference type="CTD" id="135228"/>
<keyword evidence="2" id="KW-0646">Protease inhibitor</keyword>
<dbReference type="PANTHER" id="PTHR11412:SF136">
    <property type="entry name" value="CD109 ANTIGEN"/>
    <property type="match status" value="1"/>
</dbReference>
<evidence type="ECO:0000256" key="5">
    <source>
        <dbReference type="ARBA" id="ARBA00022966"/>
    </source>
</evidence>
<dbReference type="InterPro" id="IPR019742">
    <property type="entry name" value="MacrogloblnA2_CS"/>
</dbReference>
<dbReference type="Pfam" id="PF00207">
    <property type="entry name" value="A2M"/>
    <property type="match status" value="1"/>
</dbReference>
<evidence type="ECO:0000256" key="7">
    <source>
        <dbReference type="ARBA" id="ARBA00023180"/>
    </source>
</evidence>
<dbReference type="Gene3D" id="2.20.130.20">
    <property type="match status" value="1"/>
</dbReference>
<feature type="domain" description="Alpha-2-macroglobulin" evidence="10">
    <location>
        <begin position="700"/>
        <end position="790"/>
    </location>
</feature>